<reference evidence="1 2" key="1">
    <citation type="submission" date="2018-07" db="EMBL/GenBank/DDBJ databases">
        <title>Complete genome of the first Eggerthella lenta phage.</title>
        <authorList>
            <person name="Koberg S."/>
            <person name="Brinks E."/>
        </authorList>
    </citation>
    <scope>NUCLEOTIDE SEQUENCE [LARGE SCALE GENOMIC DNA]</scope>
</reference>
<dbReference type="Proteomes" id="UP000258104">
    <property type="component" value="Segment"/>
</dbReference>
<sequence length="120" mass="13092">MIYTDENGIEFDLAPRTEKDQAAWKSARTAKEKLDLLKLSFDDAYLTEKLGSTQAAKIDADALGIMFDKVHMAYEAPAVAARIEQFSSQFAGISDLVGSLNSITEAANVIGSRQGFSRVK</sequence>
<accession>A0A345MKD6</accession>
<keyword evidence="2" id="KW-1185">Reference proteome</keyword>
<name>A0A345MKD6_9CAUD</name>
<proteinExistence type="predicted"/>
<protein>
    <submittedName>
        <fullName evidence="1">Uncharacterized protein</fullName>
    </submittedName>
</protein>
<dbReference type="EMBL" id="MH626557">
    <property type="protein sequence ID" value="AXH71799.1"/>
    <property type="molecule type" value="Genomic_DNA"/>
</dbReference>
<organism evidence="1 2">
    <name type="scientific">Eggerthella phage PMBT5</name>
    <dbReference type="NCBI Taxonomy" id="2283015"/>
    <lineage>
        <taxon>Viruses</taxon>
        <taxon>Duplodnaviria</taxon>
        <taxon>Heunggongvirae</taxon>
        <taxon>Uroviricota</taxon>
        <taxon>Caudoviricetes</taxon>
        <taxon>Lentavirus</taxon>
        <taxon>Lentavirus PMBT5</taxon>
    </lineage>
</organism>
<evidence type="ECO:0000313" key="1">
    <source>
        <dbReference type="EMBL" id="AXH71799.1"/>
    </source>
</evidence>
<dbReference type="RefSeq" id="YP_009807301.1">
    <property type="nucleotide sequence ID" value="NC_048022.1"/>
</dbReference>
<dbReference type="GeneID" id="54998179"/>
<evidence type="ECO:0000313" key="2">
    <source>
        <dbReference type="Proteomes" id="UP000258104"/>
    </source>
</evidence>
<dbReference type="KEGG" id="vg:54998179"/>